<dbReference type="PANTHER" id="PTHR46579">
    <property type="entry name" value="F5/8 TYPE C DOMAIN-CONTAINING PROTEIN-RELATED"/>
    <property type="match status" value="1"/>
</dbReference>
<evidence type="ECO:0000256" key="1">
    <source>
        <dbReference type="SAM" id="MobiDB-lite"/>
    </source>
</evidence>
<accession>A0A9P3LNF6</accession>
<evidence type="ECO:0008006" key="4">
    <source>
        <dbReference type="Google" id="ProtNLM"/>
    </source>
</evidence>
<proteinExistence type="predicted"/>
<sequence>MAQLNADADFQELPVCTACLRPYPPDSSGTAVCASCGSALYDTQPTTIQQRSGRTSRTRPKPFLQCPYKSLEEQLCELIPEIENLVDGWRAKPRTSGKYGDHFDGEVCKNLEGPDGSPFFRPDLSELPDGELRIGVTLGVDWFSYRRSLISASHSSCPMSFSIINLPPSLRYRAANLILTAIMPGPQEQSADEVQHFLHVIVDDLLRLWKDGIKISTPRFPDGRVVRVALVGIVCDKPAAHKLAGYGSHSHRHFCTLCWAEQKKKEPFTTRIFEENGYPRRTNQQHREHQERYRACKTDGAREAFVKEHAARWSELSRLPYFNFEKMVIIDPMHNLFLGLVKNHFYHIWVKSKVLRKTKELNHLHAILNKMKMPSKVGRLPQLIGEPAGGSLTADQWLLLATLIGPLAIPQIWQDYAAADPAATLAARKIAITAAVHERRAAAAAKRKTAKQKKAQRTAAARQRDPAAAPAAAPIRRSQRTRTQTRKAQGIDAASGSEAEESGDEWVDDGALEDSEDETFDDEGSRRKRPRRNGDTDDPRRPSQLVPDDVTNFLKLCEALQLLLLSEITEEQVVRAEKLIREYGIGLIELYGADVLKPNHHYATHIGEFVRNMGPLHCFWTFLFERMNKILKSYKTNNHGGGEIEVTFFREFHRTIRTSRMLANGARASSETGLPRAVEAMSKTSEDDRGTVQALAQELDEQYEHAGIKLRMSTRYETANPSPELYSALLRFFQTCVPDIRYRSWIAAGDDESYPLMPSAIFFDHVVINQRRYTSLLRSNASAEALVVVRINDAGSTWVGELLEIFSTTQIPLGTRVFGYMRWFVPFEKDITLTPWRECARLGVRLWQHGIYLTPDDNGPSPIIDLEHIIGHAVRADITVGEAEAWATNVVRPVGALIPYPL</sequence>
<feature type="compositionally biased region" description="Low complexity" evidence="1">
    <location>
        <begin position="457"/>
        <end position="476"/>
    </location>
</feature>
<feature type="compositionally biased region" description="Acidic residues" evidence="1">
    <location>
        <begin position="498"/>
        <end position="522"/>
    </location>
</feature>
<evidence type="ECO:0000313" key="3">
    <source>
        <dbReference type="Proteomes" id="UP000703269"/>
    </source>
</evidence>
<name>A0A9P3LNF6_9APHY</name>
<evidence type="ECO:0000313" key="2">
    <source>
        <dbReference type="EMBL" id="GJF00435.1"/>
    </source>
</evidence>
<protein>
    <recommendedName>
        <fullName evidence="4">Transposase domain-containing protein</fullName>
    </recommendedName>
</protein>
<feature type="compositionally biased region" description="Basic and acidic residues" evidence="1">
    <location>
        <begin position="532"/>
        <end position="541"/>
    </location>
</feature>
<dbReference type="EMBL" id="BPQB01000154">
    <property type="protein sequence ID" value="GJF00435.1"/>
    <property type="molecule type" value="Genomic_DNA"/>
</dbReference>
<keyword evidence="3" id="KW-1185">Reference proteome</keyword>
<gene>
    <name evidence="2" type="ORF">PsYK624_167230</name>
</gene>
<dbReference type="OrthoDB" id="3239894at2759"/>
<dbReference type="Proteomes" id="UP000703269">
    <property type="component" value="Unassembled WGS sequence"/>
</dbReference>
<feature type="compositionally biased region" description="Basic residues" evidence="1">
    <location>
        <begin position="445"/>
        <end position="456"/>
    </location>
</feature>
<comment type="caution">
    <text evidence="2">The sequence shown here is derived from an EMBL/GenBank/DDBJ whole genome shotgun (WGS) entry which is preliminary data.</text>
</comment>
<dbReference type="Pfam" id="PF02992">
    <property type="entry name" value="Transposase_21"/>
    <property type="match status" value="1"/>
</dbReference>
<reference evidence="2 3" key="1">
    <citation type="submission" date="2021-08" db="EMBL/GenBank/DDBJ databases">
        <title>Draft Genome Sequence of Phanerochaete sordida strain YK-624.</title>
        <authorList>
            <person name="Mori T."/>
            <person name="Dohra H."/>
            <person name="Suzuki T."/>
            <person name="Kawagishi H."/>
            <person name="Hirai H."/>
        </authorList>
    </citation>
    <scope>NUCLEOTIDE SEQUENCE [LARGE SCALE GENOMIC DNA]</scope>
    <source>
        <strain evidence="2 3">YK-624</strain>
    </source>
</reference>
<dbReference type="PANTHER" id="PTHR46579:SF2">
    <property type="entry name" value="C2H2-TYPE DOMAIN-CONTAINING PROTEIN"/>
    <property type="match status" value="1"/>
</dbReference>
<feature type="region of interest" description="Disordered" evidence="1">
    <location>
        <begin position="443"/>
        <end position="546"/>
    </location>
</feature>
<organism evidence="2 3">
    <name type="scientific">Phanerochaete sordida</name>
    <dbReference type="NCBI Taxonomy" id="48140"/>
    <lineage>
        <taxon>Eukaryota</taxon>
        <taxon>Fungi</taxon>
        <taxon>Dikarya</taxon>
        <taxon>Basidiomycota</taxon>
        <taxon>Agaricomycotina</taxon>
        <taxon>Agaricomycetes</taxon>
        <taxon>Polyporales</taxon>
        <taxon>Phanerochaetaceae</taxon>
        <taxon>Phanerochaete</taxon>
    </lineage>
</organism>
<dbReference type="AlphaFoldDB" id="A0A9P3LNF6"/>
<dbReference type="InterPro" id="IPR004242">
    <property type="entry name" value="Transposase_21"/>
</dbReference>